<comment type="caution">
    <text evidence="8">The sequence shown here is derived from an EMBL/GenBank/DDBJ whole genome shotgun (WGS) entry which is preliminary data.</text>
</comment>
<evidence type="ECO:0000256" key="1">
    <source>
        <dbReference type="ARBA" id="ARBA00004370"/>
    </source>
</evidence>
<evidence type="ECO:0000256" key="6">
    <source>
        <dbReference type="ARBA" id="ARBA00023310"/>
    </source>
</evidence>
<gene>
    <name evidence="8" type="ORF">AAFF_G00433080</name>
</gene>
<dbReference type="GO" id="GO:0046933">
    <property type="term" value="F:proton-transporting ATP synthase activity, rotational mechanism"/>
    <property type="evidence" value="ECO:0007669"/>
    <property type="project" value="InterPro"/>
</dbReference>
<keyword evidence="3" id="KW-0375">Hydrogen ion transport</keyword>
<evidence type="ECO:0000256" key="3">
    <source>
        <dbReference type="ARBA" id="ARBA00022781"/>
    </source>
</evidence>
<name>A0AAD7WI74_9TELE</name>
<dbReference type="Proteomes" id="UP001221898">
    <property type="component" value="Unassembled WGS sequence"/>
</dbReference>
<keyword evidence="5" id="KW-0472">Membrane</keyword>
<evidence type="ECO:0000256" key="2">
    <source>
        <dbReference type="ARBA" id="ARBA00022448"/>
    </source>
</evidence>
<reference evidence="8" key="1">
    <citation type="journal article" date="2023" name="Science">
        <title>Genome structures resolve the early diversification of teleost fishes.</title>
        <authorList>
            <person name="Parey E."/>
            <person name="Louis A."/>
            <person name="Montfort J."/>
            <person name="Bouchez O."/>
            <person name="Roques C."/>
            <person name="Iampietro C."/>
            <person name="Lluch J."/>
            <person name="Castinel A."/>
            <person name="Donnadieu C."/>
            <person name="Desvignes T."/>
            <person name="Floi Bucao C."/>
            <person name="Jouanno E."/>
            <person name="Wen M."/>
            <person name="Mejri S."/>
            <person name="Dirks R."/>
            <person name="Jansen H."/>
            <person name="Henkel C."/>
            <person name="Chen W.J."/>
            <person name="Zahm M."/>
            <person name="Cabau C."/>
            <person name="Klopp C."/>
            <person name="Thompson A.W."/>
            <person name="Robinson-Rechavi M."/>
            <person name="Braasch I."/>
            <person name="Lecointre G."/>
            <person name="Bobe J."/>
            <person name="Postlethwait J.H."/>
            <person name="Berthelot C."/>
            <person name="Roest Crollius H."/>
            <person name="Guiguen Y."/>
        </authorList>
    </citation>
    <scope>NUCLEOTIDE SEQUENCE</scope>
    <source>
        <strain evidence="8">NC1722</strain>
    </source>
</reference>
<evidence type="ECO:0000256" key="7">
    <source>
        <dbReference type="SAM" id="MobiDB-lite"/>
    </source>
</evidence>
<evidence type="ECO:0000313" key="9">
    <source>
        <dbReference type="Proteomes" id="UP001221898"/>
    </source>
</evidence>
<feature type="compositionally biased region" description="Polar residues" evidence="7">
    <location>
        <begin position="52"/>
        <end position="64"/>
    </location>
</feature>
<keyword evidence="4" id="KW-0406">Ion transport</keyword>
<feature type="region of interest" description="Disordered" evidence="7">
    <location>
        <begin position="52"/>
        <end position="75"/>
    </location>
</feature>
<proteinExistence type="predicted"/>
<organism evidence="8 9">
    <name type="scientific">Aldrovandia affinis</name>
    <dbReference type="NCBI Taxonomy" id="143900"/>
    <lineage>
        <taxon>Eukaryota</taxon>
        <taxon>Metazoa</taxon>
        <taxon>Chordata</taxon>
        <taxon>Craniata</taxon>
        <taxon>Vertebrata</taxon>
        <taxon>Euteleostomi</taxon>
        <taxon>Actinopterygii</taxon>
        <taxon>Neopterygii</taxon>
        <taxon>Teleostei</taxon>
        <taxon>Notacanthiformes</taxon>
        <taxon>Halosauridae</taxon>
        <taxon>Aldrovandia</taxon>
    </lineage>
</organism>
<dbReference type="AlphaFoldDB" id="A0AAD7WI74"/>
<protein>
    <submittedName>
        <fullName evidence="8">Uncharacterized protein</fullName>
    </submittedName>
</protein>
<comment type="subcellular location">
    <subcellularLocation>
        <location evidence="1">Membrane</location>
    </subcellularLocation>
</comment>
<keyword evidence="9" id="KW-1185">Reference proteome</keyword>
<dbReference type="EMBL" id="JAINUG010000094">
    <property type="protein sequence ID" value="KAJ8397961.1"/>
    <property type="molecule type" value="Genomic_DNA"/>
</dbReference>
<evidence type="ECO:0000256" key="4">
    <source>
        <dbReference type="ARBA" id="ARBA00023065"/>
    </source>
</evidence>
<keyword evidence="6" id="KW-0066">ATP synthesis</keyword>
<accession>A0AAD7WI74</accession>
<dbReference type="GO" id="GO:0016020">
    <property type="term" value="C:membrane"/>
    <property type="evidence" value="ECO:0007669"/>
    <property type="project" value="UniProtKB-SubCell"/>
</dbReference>
<dbReference type="InterPro" id="IPR000711">
    <property type="entry name" value="ATPase_OSCP/dsu"/>
</dbReference>
<keyword evidence="2" id="KW-0813">Transport</keyword>
<evidence type="ECO:0000313" key="8">
    <source>
        <dbReference type="EMBL" id="KAJ8397961.1"/>
    </source>
</evidence>
<dbReference type="Pfam" id="PF00213">
    <property type="entry name" value="OSCP"/>
    <property type="match status" value="1"/>
</dbReference>
<sequence>MVSQESGPPGKRKDVLAENVRLTLTPDVISAFGKMMSAHRGEVICSVTTAQNIDQTSPPRSCTHTPAYGPQLHAH</sequence>
<evidence type="ECO:0000256" key="5">
    <source>
        <dbReference type="ARBA" id="ARBA00023136"/>
    </source>
</evidence>